<dbReference type="Pfam" id="PF22942">
    <property type="entry name" value="DUF7025"/>
    <property type="match status" value="1"/>
</dbReference>
<dbReference type="RefSeq" id="XP_016642295.1">
    <property type="nucleotide sequence ID" value="XM_016787980.1"/>
</dbReference>
<feature type="compositionally biased region" description="Basic residues" evidence="1">
    <location>
        <begin position="393"/>
        <end position="402"/>
    </location>
</feature>
<evidence type="ECO:0000256" key="1">
    <source>
        <dbReference type="SAM" id="MobiDB-lite"/>
    </source>
</evidence>
<dbReference type="CDD" id="cd19481">
    <property type="entry name" value="RecA-like_protease"/>
    <property type="match status" value="1"/>
</dbReference>
<protein>
    <recommendedName>
        <fullName evidence="2">AAA+ ATPase domain-containing protein</fullName>
    </recommendedName>
</protein>
<dbReference type="KEGG" id="sapo:SAPIO_CDS5708"/>
<feature type="domain" description="AAA+ ATPase" evidence="2">
    <location>
        <begin position="500"/>
        <end position="635"/>
    </location>
</feature>
<reference evidence="3 4" key="1">
    <citation type="journal article" date="2014" name="Genome Announc.">
        <title>Draft genome sequence of the pathogenic fungus Scedosporium apiospermum.</title>
        <authorList>
            <person name="Vandeputte P."/>
            <person name="Ghamrawi S."/>
            <person name="Rechenmann M."/>
            <person name="Iltis A."/>
            <person name="Giraud S."/>
            <person name="Fleury M."/>
            <person name="Thornton C."/>
            <person name="Delhaes L."/>
            <person name="Meyer W."/>
            <person name="Papon N."/>
            <person name="Bouchara J.P."/>
        </authorList>
    </citation>
    <scope>NUCLEOTIDE SEQUENCE [LARGE SCALE GENOMIC DNA]</scope>
    <source>
        <strain evidence="3 4">IHEM 14462</strain>
    </source>
</reference>
<dbReference type="GO" id="GO:0016887">
    <property type="term" value="F:ATP hydrolysis activity"/>
    <property type="evidence" value="ECO:0007669"/>
    <property type="project" value="InterPro"/>
</dbReference>
<dbReference type="VEuPathDB" id="FungiDB:SAPIO_CDS5708"/>
<dbReference type="InterPro" id="IPR054289">
    <property type="entry name" value="DUF7025"/>
</dbReference>
<dbReference type="EMBL" id="JOWA01000099">
    <property type="protein sequence ID" value="KEZ42496.1"/>
    <property type="molecule type" value="Genomic_DNA"/>
</dbReference>
<dbReference type="HOGENOM" id="CLU_004471_6_3_1"/>
<comment type="caution">
    <text evidence="3">The sequence shown here is derived from an EMBL/GenBank/DDBJ whole genome shotgun (WGS) entry which is preliminary data.</text>
</comment>
<organism evidence="3 4">
    <name type="scientific">Pseudallescheria apiosperma</name>
    <name type="common">Scedosporium apiospermum</name>
    <dbReference type="NCBI Taxonomy" id="563466"/>
    <lineage>
        <taxon>Eukaryota</taxon>
        <taxon>Fungi</taxon>
        <taxon>Dikarya</taxon>
        <taxon>Ascomycota</taxon>
        <taxon>Pezizomycotina</taxon>
        <taxon>Sordariomycetes</taxon>
        <taxon>Hypocreomycetidae</taxon>
        <taxon>Microascales</taxon>
        <taxon>Microascaceae</taxon>
        <taxon>Scedosporium</taxon>
    </lineage>
</organism>
<dbReference type="Pfam" id="PF00004">
    <property type="entry name" value="AAA"/>
    <property type="match status" value="1"/>
</dbReference>
<gene>
    <name evidence="3" type="ORF">SAPIO_CDS5708</name>
</gene>
<dbReference type="PANTHER" id="PTHR46411">
    <property type="entry name" value="FAMILY ATPASE, PUTATIVE-RELATED"/>
    <property type="match status" value="1"/>
</dbReference>
<dbReference type="SMART" id="SM00382">
    <property type="entry name" value="AAA"/>
    <property type="match status" value="1"/>
</dbReference>
<name>A0A084G584_PSEDA</name>
<dbReference type="OrthoDB" id="10042665at2759"/>
<dbReference type="AlphaFoldDB" id="A0A084G584"/>
<feature type="region of interest" description="Disordered" evidence="1">
    <location>
        <begin position="356"/>
        <end position="414"/>
    </location>
</feature>
<keyword evidence="4" id="KW-1185">Reference proteome</keyword>
<sequence length="718" mass="82095">MPRVEPEPVENSFTIVDSLHDREDQSPGSSLSAPIIENSTLVQNLYEGPKKCRCCVNWVDQLPAKAEPDEEEPAEEEEKTPIVIRYSVTRGEDTSRVSIHSIEIQDSATREALFPVFEGFDNIHPSINYLVFHAPFKPFFYRWEKFEAAIESCEVPRTKEILTQLRSVVRADLAEAFAVKKELVANGLISFPYLWIIFQPGELVCQDGGPGNERFYYLESTEDLTRQSEFRLFTQAVEYDGFRYGLWASDFSIYSFAGTRKITRLNVFPAQFIDDFEKVREAVIERGRKFCSLTGVHYKEYPDDASGSQAGDGKRQYRRVMIDPMGSQDARRMLHFLRLKEDMVCETTLITQVPVDIPPVGGHKSLERSRWRSTSPDRDSYRDRQYEDDPPRRVRRIQPRPRSRSETPPPRVVPLFKDADDEPLSEFHLQICTTHVPGFCLKKRRWESFHINKVRDIEWNPDPFNTLVLPDGYKDLILSFVESHIDGDESFGDVIQGKGSGLVALLTGPPGVGKTLTAESVAETLRVPLYILDLGQSIVELDEERYPSPRGIDKSRIKLSEAFRLAARWKALLLVDECDLYLEPRNESSPLRNRVVTKFLHEIEYSSSLLFLTTNRPDALDPALASRIHLTVTYPPLDRVTRRTIWETFLSHNGCPRLQPSALDALANVPLNGRRIRNVVRAAAIMAGRNKRSIEFRDIKTVLQITEGKIVEESRGDD</sequence>
<evidence type="ECO:0000313" key="3">
    <source>
        <dbReference type="EMBL" id="KEZ42496.1"/>
    </source>
</evidence>
<dbReference type="InterPro" id="IPR003593">
    <property type="entry name" value="AAA+_ATPase"/>
</dbReference>
<evidence type="ECO:0000313" key="4">
    <source>
        <dbReference type="Proteomes" id="UP000028545"/>
    </source>
</evidence>
<dbReference type="PANTHER" id="PTHR46411:SF3">
    <property type="entry name" value="AAA+ ATPASE DOMAIN-CONTAINING PROTEIN"/>
    <property type="match status" value="1"/>
</dbReference>
<proteinExistence type="predicted"/>
<dbReference type="GO" id="GO:0005524">
    <property type="term" value="F:ATP binding"/>
    <property type="evidence" value="ECO:0007669"/>
    <property type="project" value="InterPro"/>
</dbReference>
<evidence type="ECO:0000259" key="2">
    <source>
        <dbReference type="SMART" id="SM00382"/>
    </source>
</evidence>
<dbReference type="Gene3D" id="3.40.50.300">
    <property type="entry name" value="P-loop containing nucleotide triphosphate hydrolases"/>
    <property type="match status" value="1"/>
</dbReference>
<feature type="compositionally biased region" description="Basic and acidic residues" evidence="1">
    <location>
        <begin position="364"/>
        <end position="392"/>
    </location>
</feature>
<dbReference type="Proteomes" id="UP000028545">
    <property type="component" value="Unassembled WGS sequence"/>
</dbReference>
<dbReference type="InterPro" id="IPR003959">
    <property type="entry name" value="ATPase_AAA_core"/>
</dbReference>
<dbReference type="InterPro" id="IPR027417">
    <property type="entry name" value="P-loop_NTPase"/>
</dbReference>
<accession>A0A084G584</accession>
<dbReference type="GeneID" id="27724780"/>
<dbReference type="OMA" id="HLAYLDY"/>
<dbReference type="SUPFAM" id="SSF52540">
    <property type="entry name" value="P-loop containing nucleoside triphosphate hydrolases"/>
    <property type="match status" value="1"/>
</dbReference>